<dbReference type="Proteomes" id="UP001500864">
    <property type="component" value="Unassembled WGS sequence"/>
</dbReference>
<feature type="signal peptide" evidence="7">
    <location>
        <begin position="1"/>
        <end position="24"/>
    </location>
</feature>
<dbReference type="PRINTS" id="PR00691">
    <property type="entry name" value="ADHESINB"/>
</dbReference>
<protein>
    <submittedName>
        <fullName evidence="8">Metal ABC transporter substrate-binding protein</fullName>
    </submittedName>
</protein>
<proteinExistence type="inferred from homology"/>
<dbReference type="InterPro" id="IPR006127">
    <property type="entry name" value="ZnuA-like"/>
</dbReference>
<dbReference type="Gene3D" id="3.40.50.1980">
    <property type="entry name" value="Nitrogenase molybdenum iron protein domain"/>
    <property type="match status" value="2"/>
</dbReference>
<name>A0ABP9MYY7_9HYPH</name>
<reference evidence="9" key="1">
    <citation type="journal article" date="2019" name="Int. J. Syst. Evol. Microbiol.">
        <title>The Global Catalogue of Microorganisms (GCM) 10K type strain sequencing project: providing services to taxonomists for standard genome sequencing and annotation.</title>
        <authorList>
            <consortium name="The Broad Institute Genomics Platform"/>
            <consortium name="The Broad Institute Genome Sequencing Center for Infectious Disease"/>
            <person name="Wu L."/>
            <person name="Ma J."/>
        </authorList>
    </citation>
    <scope>NUCLEOTIDE SEQUENCE [LARGE SCALE GENOMIC DNA]</scope>
    <source>
        <strain evidence="9">JCM 17712</strain>
    </source>
</reference>
<dbReference type="Pfam" id="PF01297">
    <property type="entry name" value="ZnuA"/>
    <property type="match status" value="1"/>
</dbReference>
<comment type="similarity">
    <text evidence="2 6">Belongs to the bacterial solute-binding protein 9 family.</text>
</comment>
<evidence type="ECO:0000256" key="1">
    <source>
        <dbReference type="ARBA" id="ARBA00004196"/>
    </source>
</evidence>
<keyword evidence="3 6" id="KW-0813">Transport</keyword>
<evidence type="ECO:0000256" key="6">
    <source>
        <dbReference type="RuleBase" id="RU003512"/>
    </source>
</evidence>
<keyword evidence="9" id="KW-1185">Reference proteome</keyword>
<comment type="subcellular location">
    <subcellularLocation>
        <location evidence="1">Cell envelope</location>
    </subcellularLocation>
</comment>
<accession>A0ABP9MYY7</accession>
<keyword evidence="4" id="KW-0479">Metal-binding</keyword>
<dbReference type="InterPro" id="IPR006129">
    <property type="entry name" value="AdhesinB"/>
</dbReference>
<evidence type="ECO:0000256" key="4">
    <source>
        <dbReference type="ARBA" id="ARBA00022723"/>
    </source>
</evidence>
<dbReference type="InterPro" id="IPR006128">
    <property type="entry name" value="Lipoprotein_PsaA-like"/>
</dbReference>
<dbReference type="PANTHER" id="PTHR42953">
    <property type="entry name" value="HIGH-AFFINITY ZINC UPTAKE SYSTEM PROTEIN ZNUA-RELATED"/>
    <property type="match status" value="1"/>
</dbReference>
<evidence type="ECO:0000313" key="8">
    <source>
        <dbReference type="EMBL" id="GAA5104694.1"/>
    </source>
</evidence>
<dbReference type="PANTHER" id="PTHR42953:SF1">
    <property type="entry name" value="METAL-BINDING PROTEIN HI_0362-RELATED"/>
    <property type="match status" value="1"/>
</dbReference>
<evidence type="ECO:0000256" key="2">
    <source>
        <dbReference type="ARBA" id="ARBA00011028"/>
    </source>
</evidence>
<feature type="chain" id="PRO_5046257497" evidence="7">
    <location>
        <begin position="25"/>
        <end position="302"/>
    </location>
</feature>
<dbReference type="SUPFAM" id="SSF53807">
    <property type="entry name" value="Helical backbone' metal receptor"/>
    <property type="match status" value="1"/>
</dbReference>
<evidence type="ECO:0000313" key="9">
    <source>
        <dbReference type="Proteomes" id="UP001500864"/>
    </source>
</evidence>
<dbReference type="PRINTS" id="PR00690">
    <property type="entry name" value="ADHESNFAMILY"/>
</dbReference>
<dbReference type="RefSeq" id="WP_345114281.1">
    <property type="nucleotide sequence ID" value="NZ_BAABIZ010000002.1"/>
</dbReference>
<keyword evidence="5 7" id="KW-0732">Signal</keyword>
<sequence length="302" mass="33544">MNIKTFFTIVLGSIIFLAPNSVLCAGKFKAVTTFTIIADMARNVAGDAADVESITKPGAEIHEYQPTPRDLMRAQGANLILWNGLELELWFEKFFQNIKDIPSVVVSEGVVPIKIGEGPFSGKPNPHAWMSPTSALIYVDNIRDAFVKYDPEHAAIYKENAEIYKQKIRATIDPIRAELEAVPEDKRWLVTSEGAFSYLARDFNLKELYLWPINADQQGTPQQVKHVIDMVRKYNIHAVFSESTISPAPAKQVARETGAKYGGVLYVDSLSEKNGEVPTYIDLLRVTSGRISDALLDGVKGQ</sequence>
<dbReference type="EMBL" id="BAABIZ010000002">
    <property type="protein sequence ID" value="GAA5104694.1"/>
    <property type="molecule type" value="Genomic_DNA"/>
</dbReference>
<dbReference type="InterPro" id="IPR050492">
    <property type="entry name" value="Bact_metal-bind_prot9"/>
</dbReference>
<evidence type="ECO:0000256" key="3">
    <source>
        <dbReference type="ARBA" id="ARBA00022448"/>
    </source>
</evidence>
<organism evidence="8 9">
    <name type="scientific">Bartonella jaculi</name>
    <dbReference type="NCBI Taxonomy" id="686226"/>
    <lineage>
        <taxon>Bacteria</taxon>
        <taxon>Pseudomonadati</taxon>
        <taxon>Pseudomonadota</taxon>
        <taxon>Alphaproteobacteria</taxon>
        <taxon>Hyphomicrobiales</taxon>
        <taxon>Bartonellaceae</taxon>
        <taxon>Bartonella</taxon>
    </lineage>
</organism>
<evidence type="ECO:0000256" key="7">
    <source>
        <dbReference type="SAM" id="SignalP"/>
    </source>
</evidence>
<gene>
    <name evidence="8" type="ORF">GCM10023261_03420</name>
</gene>
<dbReference type="CDD" id="cd01137">
    <property type="entry name" value="PsaA"/>
    <property type="match status" value="1"/>
</dbReference>
<evidence type="ECO:0000256" key="5">
    <source>
        <dbReference type="ARBA" id="ARBA00022729"/>
    </source>
</evidence>
<comment type="caution">
    <text evidence="8">The sequence shown here is derived from an EMBL/GenBank/DDBJ whole genome shotgun (WGS) entry which is preliminary data.</text>
</comment>